<dbReference type="KEGG" id="crq:GCK72_011406"/>
<gene>
    <name evidence="1" type="ORF">GCK72_011406</name>
</gene>
<dbReference type="GeneID" id="78775186"/>
<evidence type="ECO:0008006" key="3">
    <source>
        <dbReference type="Google" id="ProtNLM"/>
    </source>
</evidence>
<name>A0A6A5H5P6_CAERE</name>
<dbReference type="CTD" id="78775186"/>
<proteinExistence type="predicted"/>
<comment type="caution">
    <text evidence="1">The sequence shown here is derived from an EMBL/GenBank/DDBJ whole genome shotgun (WGS) entry which is preliminary data.</text>
</comment>
<organism evidence="1 2">
    <name type="scientific">Caenorhabditis remanei</name>
    <name type="common">Caenorhabditis vulgaris</name>
    <dbReference type="NCBI Taxonomy" id="31234"/>
    <lineage>
        <taxon>Eukaryota</taxon>
        <taxon>Metazoa</taxon>
        <taxon>Ecdysozoa</taxon>
        <taxon>Nematoda</taxon>
        <taxon>Chromadorea</taxon>
        <taxon>Rhabditida</taxon>
        <taxon>Rhabditina</taxon>
        <taxon>Rhabditomorpha</taxon>
        <taxon>Rhabditoidea</taxon>
        <taxon>Rhabditidae</taxon>
        <taxon>Peloderinae</taxon>
        <taxon>Caenorhabditis</taxon>
    </lineage>
</organism>
<protein>
    <recommendedName>
        <fullName evidence="3">F-box domain-containing protein</fullName>
    </recommendedName>
</protein>
<accession>A0A6A5H5P6</accession>
<evidence type="ECO:0000313" key="2">
    <source>
        <dbReference type="Proteomes" id="UP000483820"/>
    </source>
</evidence>
<dbReference type="RefSeq" id="XP_053588002.1">
    <property type="nucleotide sequence ID" value="XM_053728425.1"/>
</dbReference>
<evidence type="ECO:0000313" key="1">
    <source>
        <dbReference type="EMBL" id="KAF1763140.1"/>
    </source>
</evidence>
<dbReference type="SUPFAM" id="SSF81383">
    <property type="entry name" value="F-box domain"/>
    <property type="match status" value="1"/>
</dbReference>
<dbReference type="InterPro" id="IPR036047">
    <property type="entry name" value="F-box-like_dom_sf"/>
</dbReference>
<dbReference type="EMBL" id="WUAV01000003">
    <property type="protein sequence ID" value="KAF1763140.1"/>
    <property type="molecule type" value="Genomic_DNA"/>
</dbReference>
<dbReference type="Proteomes" id="UP000483820">
    <property type="component" value="Chromosome III"/>
</dbReference>
<reference evidence="1 2" key="1">
    <citation type="submission" date="2019-12" db="EMBL/GenBank/DDBJ databases">
        <title>Chromosome-level assembly of the Caenorhabditis remanei genome.</title>
        <authorList>
            <person name="Teterina A.A."/>
            <person name="Willis J.H."/>
            <person name="Phillips P.C."/>
        </authorList>
    </citation>
    <scope>NUCLEOTIDE SEQUENCE [LARGE SCALE GENOMIC DNA]</scope>
    <source>
        <strain evidence="1 2">PX506</strain>
        <tissue evidence="1">Whole organism</tissue>
    </source>
</reference>
<sequence>MYNLSNSKRRPGLWLDNLPAHINTKILGYLDLQTRSLAQQTCQIFNHLVDKSTEKLHLDSFTIKQTPSSLEIFTNPKVFVKQIIKASEGYIVEYNGDITLKKTPCDKWLTEKMHNILKGISSFPNLTIKNLYFVQNRDKANIPWPEISFQNIRPLKVENVYLDCRHEVPYLQLVDPTTIRKIYIKNRFDEISRTDHWKHADGLVVLKLPFFLPRAINEVLKEFNFVVIYAQEVVGSNFIKAFKKTLRRRPDFREFKLRCPISYALHNEIRQQLGIHTHRHLGAPTVDHFPSDDDRQVSLTVSNDFIWFKGPSFVPGESDEAIEVPGYPKTVYKMDS</sequence>
<dbReference type="AlphaFoldDB" id="A0A6A5H5P6"/>